<protein>
    <recommendedName>
        <fullName evidence="9">Cell division protein FtsQ</fullName>
    </recommendedName>
</protein>
<evidence type="ECO:0000259" key="11">
    <source>
        <dbReference type="PROSITE" id="PS51779"/>
    </source>
</evidence>
<keyword evidence="4 9" id="KW-0132">Cell division</keyword>
<reference evidence="13" key="1">
    <citation type="submission" date="2020-09" db="EMBL/GenBank/DDBJ databases">
        <title>Sphingomonas sp., a new species isolated from pork steak.</title>
        <authorList>
            <person name="Heidler von Heilborn D."/>
        </authorList>
    </citation>
    <scope>NUCLEOTIDE SEQUENCE [LARGE SCALE GENOMIC DNA]</scope>
</reference>
<evidence type="ECO:0000256" key="3">
    <source>
        <dbReference type="ARBA" id="ARBA00022519"/>
    </source>
</evidence>
<dbReference type="GO" id="GO:0090529">
    <property type="term" value="P:cell septum assembly"/>
    <property type="evidence" value="ECO:0007669"/>
    <property type="project" value="InterPro"/>
</dbReference>
<dbReference type="GO" id="GO:0005886">
    <property type="term" value="C:plasma membrane"/>
    <property type="evidence" value="ECO:0007669"/>
    <property type="project" value="UniProtKB-SubCell"/>
</dbReference>
<comment type="similarity">
    <text evidence="9">Belongs to the FtsQ/DivIB family. FtsQ subfamily.</text>
</comment>
<dbReference type="InterPro" id="IPR034746">
    <property type="entry name" value="POTRA"/>
</dbReference>
<evidence type="ECO:0000256" key="10">
    <source>
        <dbReference type="SAM" id="MobiDB-lite"/>
    </source>
</evidence>
<feature type="compositionally biased region" description="Basic and acidic residues" evidence="10">
    <location>
        <begin position="277"/>
        <end position="296"/>
    </location>
</feature>
<keyword evidence="13" id="KW-1185">Reference proteome</keyword>
<comment type="function">
    <text evidence="9">Essential cell division protein.</text>
</comment>
<sequence>MSSRTLKRSTPGRPVQKRKAARVSMIDRIIAALPISEVALHRIATWTITGAVIAGLGTLAVWAGVPAAIGTALAEGVGRAGFRVEQIEVTGLSRMDRMSVYAVALDQKSRAMPLVSLQDTRAKLLQYGWIEDAHVSRRLPDTLLVHIVERKPTAVWQDHGQLSLIGSNGVWLERVSADAMPDLPLVIGPGANTQEAAYQKLLTAAPALRPSVKAATWVGNRRWNLTFESGETLALPEGEGAAARALVKFAELDGVKPLLGKGWLRFDMRDPSRLVARRPGEAEGRAITDPNDKDSATKPAVIEAKKTIVRSGASGQG</sequence>
<dbReference type="RefSeq" id="WP_202091474.1">
    <property type="nucleotide sequence ID" value="NZ_CP061035.1"/>
</dbReference>
<dbReference type="HAMAP" id="MF_00911">
    <property type="entry name" value="FtsQ_subfam"/>
    <property type="match status" value="1"/>
</dbReference>
<evidence type="ECO:0000313" key="13">
    <source>
        <dbReference type="Proteomes" id="UP000595894"/>
    </source>
</evidence>
<gene>
    <name evidence="9" type="primary">ftsQ</name>
    <name evidence="12" type="ORF">H5J25_12480</name>
</gene>
<dbReference type="GO" id="GO:0043093">
    <property type="term" value="P:FtsZ-dependent cytokinesis"/>
    <property type="evidence" value="ECO:0007669"/>
    <property type="project" value="UniProtKB-UniRule"/>
</dbReference>
<keyword evidence="3 9" id="KW-0997">Cell inner membrane</keyword>
<dbReference type="PANTHER" id="PTHR35851">
    <property type="entry name" value="CELL DIVISION PROTEIN FTSQ"/>
    <property type="match status" value="1"/>
</dbReference>
<evidence type="ECO:0000256" key="2">
    <source>
        <dbReference type="ARBA" id="ARBA00022475"/>
    </source>
</evidence>
<keyword evidence="8 9" id="KW-0131">Cell cycle</keyword>
<name>A0A974NSW0_9SPHN</name>
<dbReference type="GO" id="GO:0032153">
    <property type="term" value="C:cell division site"/>
    <property type="evidence" value="ECO:0007669"/>
    <property type="project" value="UniProtKB-UniRule"/>
</dbReference>
<evidence type="ECO:0000256" key="9">
    <source>
        <dbReference type="HAMAP-Rule" id="MF_00911"/>
    </source>
</evidence>
<dbReference type="Proteomes" id="UP000595894">
    <property type="component" value="Chromosome"/>
</dbReference>
<comment type="subcellular location">
    <subcellularLocation>
        <location evidence="9">Cell inner membrane</location>
        <topology evidence="9">Single-pass type II membrane protein</topology>
    </subcellularLocation>
    <subcellularLocation>
        <location evidence="1">Membrane</location>
    </subcellularLocation>
    <text evidence="9">Localizes to the division septum.</text>
</comment>
<evidence type="ECO:0000256" key="5">
    <source>
        <dbReference type="ARBA" id="ARBA00022692"/>
    </source>
</evidence>
<dbReference type="KEGG" id="sari:H5J25_12480"/>
<dbReference type="InterPro" id="IPR013685">
    <property type="entry name" value="POTRA_FtsQ_type"/>
</dbReference>
<evidence type="ECO:0000256" key="4">
    <source>
        <dbReference type="ARBA" id="ARBA00022618"/>
    </source>
</evidence>
<keyword evidence="5 9" id="KW-0812">Transmembrane</keyword>
<evidence type="ECO:0000256" key="8">
    <source>
        <dbReference type="ARBA" id="ARBA00023306"/>
    </source>
</evidence>
<keyword evidence="6 9" id="KW-1133">Transmembrane helix</keyword>
<dbReference type="PROSITE" id="PS51779">
    <property type="entry name" value="POTRA"/>
    <property type="match status" value="1"/>
</dbReference>
<evidence type="ECO:0000256" key="6">
    <source>
        <dbReference type="ARBA" id="ARBA00022989"/>
    </source>
</evidence>
<accession>A0A974NSW0</accession>
<keyword evidence="7 9" id="KW-0472">Membrane</keyword>
<dbReference type="AlphaFoldDB" id="A0A974NSW0"/>
<evidence type="ECO:0000256" key="1">
    <source>
        <dbReference type="ARBA" id="ARBA00004370"/>
    </source>
</evidence>
<dbReference type="InterPro" id="IPR005548">
    <property type="entry name" value="Cell_div_FtsQ/DivIB_C"/>
</dbReference>
<dbReference type="Gene3D" id="3.10.20.310">
    <property type="entry name" value="membrane protein fhac"/>
    <property type="match status" value="1"/>
</dbReference>
<dbReference type="EMBL" id="CP061035">
    <property type="protein sequence ID" value="QQV76304.1"/>
    <property type="molecule type" value="Genomic_DNA"/>
</dbReference>
<dbReference type="Pfam" id="PF03799">
    <property type="entry name" value="FtsQ_DivIB_C"/>
    <property type="match status" value="1"/>
</dbReference>
<feature type="transmembrane region" description="Helical" evidence="9">
    <location>
        <begin position="43"/>
        <end position="65"/>
    </location>
</feature>
<organism evidence="12 13">
    <name type="scientific">Sphingomonas aliaeris</name>
    <dbReference type="NCBI Taxonomy" id="2759526"/>
    <lineage>
        <taxon>Bacteria</taxon>
        <taxon>Pseudomonadati</taxon>
        <taxon>Pseudomonadota</taxon>
        <taxon>Alphaproteobacteria</taxon>
        <taxon>Sphingomonadales</taxon>
        <taxon>Sphingomonadaceae</taxon>
        <taxon>Sphingomonas</taxon>
    </lineage>
</organism>
<keyword evidence="2 9" id="KW-1003">Cell membrane</keyword>
<proteinExistence type="inferred from homology"/>
<dbReference type="Pfam" id="PF08478">
    <property type="entry name" value="POTRA_1"/>
    <property type="match status" value="1"/>
</dbReference>
<feature type="region of interest" description="Disordered" evidence="10">
    <location>
        <begin position="277"/>
        <end position="317"/>
    </location>
</feature>
<feature type="domain" description="POTRA" evidence="11">
    <location>
        <begin position="82"/>
        <end position="150"/>
    </location>
</feature>
<evidence type="ECO:0000313" key="12">
    <source>
        <dbReference type="EMBL" id="QQV76304.1"/>
    </source>
</evidence>
<dbReference type="PANTHER" id="PTHR35851:SF1">
    <property type="entry name" value="CELL DIVISION PROTEIN FTSQ"/>
    <property type="match status" value="1"/>
</dbReference>
<evidence type="ECO:0000256" key="7">
    <source>
        <dbReference type="ARBA" id="ARBA00023136"/>
    </source>
</evidence>
<dbReference type="InterPro" id="IPR026579">
    <property type="entry name" value="FtsQ"/>
</dbReference>